<evidence type="ECO:0000313" key="3">
    <source>
        <dbReference type="EMBL" id="MFC7137860.1"/>
    </source>
</evidence>
<dbReference type="SUPFAM" id="SSF49299">
    <property type="entry name" value="PKD domain"/>
    <property type="match status" value="3"/>
</dbReference>
<dbReference type="InterPro" id="IPR013783">
    <property type="entry name" value="Ig-like_fold"/>
</dbReference>
<dbReference type="SMART" id="SM00089">
    <property type="entry name" value="PKD"/>
    <property type="match status" value="2"/>
</dbReference>
<name>A0ABD5XXQ7_9EURY</name>
<dbReference type="PROSITE" id="PS50093">
    <property type="entry name" value="PKD"/>
    <property type="match status" value="2"/>
</dbReference>
<dbReference type="Pfam" id="PF18911">
    <property type="entry name" value="PKD_4"/>
    <property type="match status" value="2"/>
</dbReference>
<organism evidence="3 4">
    <name type="scientific">Halobaculum litoreum</name>
    <dbReference type="NCBI Taxonomy" id="3031998"/>
    <lineage>
        <taxon>Archaea</taxon>
        <taxon>Methanobacteriati</taxon>
        <taxon>Methanobacteriota</taxon>
        <taxon>Stenosarchaea group</taxon>
        <taxon>Halobacteria</taxon>
        <taxon>Halobacteriales</taxon>
        <taxon>Haloferacaceae</taxon>
        <taxon>Halobaculum</taxon>
    </lineage>
</organism>
<comment type="caution">
    <text evidence="3">The sequence shown here is derived from an EMBL/GenBank/DDBJ whole genome shotgun (WGS) entry which is preliminary data.</text>
</comment>
<dbReference type="PANTHER" id="PTHR46182:SF2">
    <property type="entry name" value="FI19480P1"/>
    <property type="match status" value="1"/>
</dbReference>
<dbReference type="EMBL" id="JBHSZG010000008">
    <property type="protein sequence ID" value="MFC7137860.1"/>
    <property type="molecule type" value="Genomic_DNA"/>
</dbReference>
<dbReference type="CDD" id="cd00146">
    <property type="entry name" value="PKD"/>
    <property type="match status" value="1"/>
</dbReference>
<dbReference type="InterPro" id="IPR022409">
    <property type="entry name" value="PKD/Chitinase_dom"/>
</dbReference>
<gene>
    <name evidence="3" type="ORF">ACFQRB_18280</name>
</gene>
<dbReference type="Proteomes" id="UP001596368">
    <property type="component" value="Unassembled WGS sequence"/>
</dbReference>
<evidence type="ECO:0000259" key="2">
    <source>
        <dbReference type="PROSITE" id="PS50093"/>
    </source>
</evidence>
<dbReference type="InterPro" id="IPR035986">
    <property type="entry name" value="PKD_dom_sf"/>
</dbReference>
<dbReference type="InterPro" id="IPR000601">
    <property type="entry name" value="PKD_dom"/>
</dbReference>
<sequence>MFFYADGDDTSLVVVHGELSGPGEGSTVTYRFQGLPDGEWVVTDDIYRIRNDSGTVIDSEDDDWPENLGASTQQIDWKFSSGRNDGGAFKGFDSLGDGTVVIDPDYNEAADDWGDWGFSGAEQYRMTDWNLFSGGPDESTSLALDRNVYIHAGGCVDNAITADLTGPVAAAPGESVALDARATTGEGIVVGYEWDFDGDGEVDRVTESATTTFAYAERGFYNATVTAYDTYGNGDTATVRLQVGDPGAPRANLSVSPTEPIVNETVTLDASESTDNGTIVGYEWDLNGDGTVDETTEEPTVETSFPSAGTRSVAVTVVDDDNSSTTATATVAVQPDAAPTAALSATETAAVGESVTLDASGSTDDRGIVRYAWDADGDGTVETNTSDPCCRSPTTRPGSTRRA</sequence>
<keyword evidence="4" id="KW-1185">Reference proteome</keyword>
<feature type="domain" description="PKD" evidence="2">
    <location>
        <begin position="159"/>
        <end position="243"/>
    </location>
</feature>
<dbReference type="PANTHER" id="PTHR46182">
    <property type="entry name" value="FI19480P1"/>
    <property type="match status" value="1"/>
</dbReference>
<evidence type="ECO:0000256" key="1">
    <source>
        <dbReference type="SAM" id="MobiDB-lite"/>
    </source>
</evidence>
<dbReference type="InterPro" id="IPR029865">
    <property type="entry name" value="KIAA0319-like"/>
</dbReference>
<feature type="region of interest" description="Disordered" evidence="1">
    <location>
        <begin position="376"/>
        <end position="403"/>
    </location>
</feature>
<proteinExistence type="predicted"/>
<accession>A0ABD5XXQ7</accession>
<protein>
    <submittedName>
        <fullName evidence="3">PKD domain-containing protein</fullName>
    </submittedName>
</protein>
<feature type="compositionally biased region" description="Low complexity" evidence="1">
    <location>
        <begin position="391"/>
        <end position="403"/>
    </location>
</feature>
<reference evidence="3 4" key="1">
    <citation type="journal article" date="2019" name="Int. J. Syst. Evol. Microbiol.">
        <title>The Global Catalogue of Microorganisms (GCM) 10K type strain sequencing project: providing services to taxonomists for standard genome sequencing and annotation.</title>
        <authorList>
            <consortium name="The Broad Institute Genomics Platform"/>
            <consortium name="The Broad Institute Genome Sequencing Center for Infectious Disease"/>
            <person name="Wu L."/>
            <person name="Ma J."/>
        </authorList>
    </citation>
    <scope>NUCLEOTIDE SEQUENCE [LARGE SCALE GENOMIC DNA]</scope>
    <source>
        <strain evidence="3 4">DT92</strain>
    </source>
</reference>
<dbReference type="AlphaFoldDB" id="A0ABD5XXQ7"/>
<dbReference type="Gene3D" id="2.60.40.10">
    <property type="entry name" value="Immunoglobulins"/>
    <property type="match status" value="3"/>
</dbReference>
<evidence type="ECO:0000313" key="4">
    <source>
        <dbReference type="Proteomes" id="UP001596368"/>
    </source>
</evidence>
<feature type="domain" description="PKD" evidence="2">
    <location>
        <begin position="249"/>
        <end position="340"/>
    </location>
</feature>